<sequence length="90" mass="9921">MDPIEKQKKALVAATAKLNEVIEAVNPLLDIQVKFVPDITSPKVEYSEKNLLISIPKSIGGAEELELYICENGVPVQKTFFVSSSDEETE</sequence>
<dbReference type="EMBL" id="JACHVA010000082">
    <property type="protein sequence ID" value="MBC2602089.1"/>
    <property type="molecule type" value="Genomic_DNA"/>
</dbReference>
<keyword evidence="2" id="KW-1185">Reference proteome</keyword>
<dbReference type="AlphaFoldDB" id="A0A7X1E4I3"/>
<dbReference type="RefSeq" id="WP_185692789.1">
    <property type="nucleotide sequence ID" value="NZ_JACHVA010000082.1"/>
</dbReference>
<name>A0A7X1E4I3_9BACT</name>
<reference evidence="1 2" key="1">
    <citation type="submission" date="2020-07" db="EMBL/GenBank/DDBJ databases">
        <authorList>
            <person name="Feng X."/>
        </authorList>
    </citation>
    <scope>NUCLEOTIDE SEQUENCE [LARGE SCALE GENOMIC DNA]</scope>
    <source>
        <strain evidence="1 2">JCM14086</strain>
    </source>
</reference>
<evidence type="ECO:0000313" key="1">
    <source>
        <dbReference type="EMBL" id="MBC2602089.1"/>
    </source>
</evidence>
<accession>A0A7X1E4I3</accession>
<protein>
    <submittedName>
        <fullName evidence="1">Uncharacterized protein</fullName>
    </submittedName>
</protein>
<organism evidence="1 2">
    <name type="scientific">Puniceicoccus vermicola</name>
    <dbReference type="NCBI Taxonomy" id="388746"/>
    <lineage>
        <taxon>Bacteria</taxon>
        <taxon>Pseudomonadati</taxon>
        <taxon>Verrucomicrobiota</taxon>
        <taxon>Opitutia</taxon>
        <taxon>Puniceicoccales</taxon>
        <taxon>Puniceicoccaceae</taxon>
        <taxon>Puniceicoccus</taxon>
    </lineage>
</organism>
<comment type="caution">
    <text evidence="1">The sequence shown here is derived from an EMBL/GenBank/DDBJ whole genome shotgun (WGS) entry which is preliminary data.</text>
</comment>
<proteinExistence type="predicted"/>
<evidence type="ECO:0000313" key="2">
    <source>
        <dbReference type="Proteomes" id="UP000525652"/>
    </source>
</evidence>
<gene>
    <name evidence="1" type="ORF">H5P30_09905</name>
</gene>
<dbReference type="Proteomes" id="UP000525652">
    <property type="component" value="Unassembled WGS sequence"/>
</dbReference>